<evidence type="ECO:0000313" key="4">
    <source>
        <dbReference type="EMBL" id="PKG22388.1"/>
    </source>
</evidence>
<dbReference type="SUPFAM" id="SSF63817">
    <property type="entry name" value="Sortase"/>
    <property type="match status" value="1"/>
</dbReference>
<sequence length="192" mass="21970">MINKHLTIWDWVAILLIVCGCFFICYNGSIFYKSHLQSAKHLTSPTKIVEQKPLSKQTSYQEGEKIGTLYLPTVKKSIPIFEGTSNAILKKGAGHFSSSFFPGEKNNSILSGHRDTYFRVLKDLQTKDLLYIQTETGKFYYKVRKMEIVSADDQRVFTPKSRGILTLTTCYPFYYIGDAPKRYIITADLLNN</sequence>
<dbReference type="NCBIfam" id="TIGR01076">
    <property type="entry name" value="sortase_fam"/>
    <property type="match status" value="1"/>
</dbReference>
<organism evidence="4 5">
    <name type="scientific">Niallia nealsonii</name>
    <dbReference type="NCBI Taxonomy" id="115979"/>
    <lineage>
        <taxon>Bacteria</taxon>
        <taxon>Bacillati</taxon>
        <taxon>Bacillota</taxon>
        <taxon>Bacilli</taxon>
        <taxon>Bacillales</taxon>
        <taxon>Bacillaceae</taxon>
        <taxon>Niallia</taxon>
    </lineage>
</organism>
<dbReference type="GO" id="GO:0016787">
    <property type="term" value="F:hydrolase activity"/>
    <property type="evidence" value="ECO:0007669"/>
    <property type="project" value="UniProtKB-KW"/>
</dbReference>
<gene>
    <name evidence="4" type="ORF">CWS01_17390</name>
</gene>
<keyword evidence="5" id="KW-1185">Reference proteome</keyword>
<evidence type="ECO:0000256" key="3">
    <source>
        <dbReference type="SAM" id="Phobius"/>
    </source>
</evidence>
<dbReference type="NCBIfam" id="NF033746">
    <property type="entry name" value="class_D_sortase"/>
    <property type="match status" value="1"/>
</dbReference>
<dbReference type="PROSITE" id="PS51257">
    <property type="entry name" value="PROKAR_LIPOPROTEIN"/>
    <property type="match status" value="1"/>
</dbReference>
<dbReference type="InterPro" id="IPR023365">
    <property type="entry name" value="Sortase_dom-sf"/>
</dbReference>
<dbReference type="InterPro" id="IPR005754">
    <property type="entry name" value="Sortase"/>
</dbReference>
<name>A0A2N0YYQ5_9BACI</name>
<accession>A0A2N0YYQ5</accession>
<evidence type="ECO:0000313" key="5">
    <source>
        <dbReference type="Proteomes" id="UP000233375"/>
    </source>
</evidence>
<feature type="active site" description="Proton donor/acceptor" evidence="2">
    <location>
        <position position="113"/>
    </location>
</feature>
<dbReference type="InterPro" id="IPR053525">
    <property type="entry name" value="Sortase_D"/>
</dbReference>
<feature type="transmembrane region" description="Helical" evidence="3">
    <location>
        <begin position="12"/>
        <end position="32"/>
    </location>
</feature>
<dbReference type="RefSeq" id="WP_101178445.1">
    <property type="nucleotide sequence ID" value="NZ_PISE01000043.1"/>
</dbReference>
<dbReference type="Proteomes" id="UP000233375">
    <property type="component" value="Unassembled WGS sequence"/>
</dbReference>
<keyword evidence="3" id="KW-0472">Membrane</keyword>
<keyword evidence="3" id="KW-0812">Transmembrane</keyword>
<dbReference type="InterPro" id="IPR041999">
    <property type="entry name" value="Sortase_D_1"/>
</dbReference>
<proteinExistence type="predicted"/>
<dbReference type="EMBL" id="PISE01000043">
    <property type="protein sequence ID" value="PKG22388.1"/>
    <property type="molecule type" value="Genomic_DNA"/>
</dbReference>
<feature type="active site" description="Acyl-thioester intermediate" evidence="2">
    <location>
        <position position="170"/>
    </location>
</feature>
<evidence type="ECO:0000256" key="2">
    <source>
        <dbReference type="PIRSR" id="PIRSR605754-1"/>
    </source>
</evidence>
<evidence type="ECO:0000256" key="1">
    <source>
        <dbReference type="ARBA" id="ARBA00022801"/>
    </source>
</evidence>
<dbReference type="Gene3D" id="2.40.260.10">
    <property type="entry name" value="Sortase"/>
    <property type="match status" value="1"/>
</dbReference>
<dbReference type="AlphaFoldDB" id="A0A2N0YYQ5"/>
<comment type="caution">
    <text evidence="4">The sequence shown here is derived from an EMBL/GenBank/DDBJ whole genome shotgun (WGS) entry which is preliminary data.</text>
</comment>
<keyword evidence="3" id="KW-1133">Transmembrane helix</keyword>
<protein>
    <submittedName>
        <fullName evidence="4">Class D sortase</fullName>
    </submittedName>
</protein>
<keyword evidence="1" id="KW-0378">Hydrolase</keyword>
<dbReference type="CDD" id="cd05828">
    <property type="entry name" value="Sortase_D_1"/>
    <property type="match status" value="1"/>
</dbReference>
<dbReference type="Pfam" id="PF04203">
    <property type="entry name" value="Sortase"/>
    <property type="match status" value="1"/>
</dbReference>
<reference evidence="4 5" key="1">
    <citation type="journal article" date="2003" name="Int. J. Syst. Evol. Microbiol.">
        <title>Bacillus nealsonii sp. nov., isolated from a spacecraft-assembly facility, whose spores are gamma-radiation resistant.</title>
        <authorList>
            <person name="Venkateswaran K."/>
            <person name="Kempf M."/>
            <person name="Chen F."/>
            <person name="Satomi M."/>
            <person name="Nicholson W."/>
            <person name="Kern R."/>
        </authorList>
    </citation>
    <scope>NUCLEOTIDE SEQUENCE [LARGE SCALE GENOMIC DNA]</scope>
    <source>
        <strain evidence="4 5">FO-92</strain>
    </source>
</reference>